<organism evidence="1 2">
    <name type="scientific">Alkalibacter rhizosphaerae</name>
    <dbReference type="NCBI Taxonomy" id="2815577"/>
    <lineage>
        <taxon>Bacteria</taxon>
        <taxon>Bacillati</taxon>
        <taxon>Bacillota</taxon>
        <taxon>Clostridia</taxon>
        <taxon>Eubacteriales</taxon>
        <taxon>Eubacteriaceae</taxon>
        <taxon>Alkalibacter</taxon>
    </lineage>
</organism>
<dbReference type="EMBL" id="CP071444">
    <property type="protein sequence ID" value="QSX09211.1"/>
    <property type="molecule type" value="Genomic_DNA"/>
</dbReference>
<gene>
    <name evidence="1" type="ORF">J0B03_03870</name>
</gene>
<evidence type="ECO:0000313" key="2">
    <source>
        <dbReference type="Proteomes" id="UP000663499"/>
    </source>
</evidence>
<dbReference type="AlphaFoldDB" id="A0A974XNP9"/>
<dbReference type="PANTHER" id="PTHR34986:SF1">
    <property type="entry name" value="PROTEIN YIAL"/>
    <property type="match status" value="1"/>
</dbReference>
<dbReference type="NCBIfam" id="TIGR00022">
    <property type="entry name" value="YhcH/YjgK/YiaL family protein"/>
    <property type="match status" value="1"/>
</dbReference>
<dbReference type="Gene3D" id="2.60.120.370">
    <property type="entry name" value="YhcH/YjgK/YiaL"/>
    <property type="match status" value="1"/>
</dbReference>
<dbReference type="Proteomes" id="UP000663499">
    <property type="component" value="Chromosome"/>
</dbReference>
<dbReference type="KEGG" id="alka:J0B03_03870"/>
<evidence type="ECO:0000313" key="1">
    <source>
        <dbReference type="EMBL" id="QSX09211.1"/>
    </source>
</evidence>
<dbReference type="RefSeq" id="WP_207300550.1">
    <property type="nucleotide sequence ID" value="NZ_CP071444.1"/>
</dbReference>
<proteinExistence type="predicted"/>
<accession>A0A974XNP9</accession>
<dbReference type="InterPro" id="IPR004375">
    <property type="entry name" value="NanQ/TabA/YiaL"/>
</dbReference>
<reference evidence="1" key="1">
    <citation type="submission" date="2021-03" db="EMBL/GenBank/DDBJ databases">
        <title>Alkalibacter marinus sp. nov., isolated from tidal flat sediment.</title>
        <authorList>
            <person name="Namirimu T."/>
            <person name="Yang J.-A."/>
            <person name="Yang S.-H."/>
            <person name="Kim Y.-J."/>
            <person name="Kwon K.K."/>
        </authorList>
    </citation>
    <scope>NUCLEOTIDE SEQUENCE</scope>
    <source>
        <strain evidence="1">ES005</strain>
    </source>
</reference>
<keyword evidence="2" id="KW-1185">Reference proteome</keyword>
<name>A0A974XNP9_9FIRM</name>
<dbReference type="GO" id="GO:0005829">
    <property type="term" value="C:cytosol"/>
    <property type="evidence" value="ECO:0007669"/>
    <property type="project" value="TreeGrafter"/>
</dbReference>
<dbReference type="InterPro" id="IPR037012">
    <property type="entry name" value="NanQ/TabA/YiaL_sf"/>
</dbReference>
<dbReference type="SUPFAM" id="SSF51197">
    <property type="entry name" value="Clavaminate synthase-like"/>
    <property type="match status" value="1"/>
</dbReference>
<sequence length="164" mass="19456">MICSSIYSAFDLEWYPRPVRDAVQFFQRASFQEMEPGEYEIDGRDVYFQVIDLETKPWEEGKPEVHRKYIDIQFLFQGKETIGFVDDSGKNKVSENLLEQRDLLFYEEVQDLKKIDMKPGDFCVFYPSDVHVPGCEREGIIKIRKIVYKINVDFYKKEVGKEEI</sequence>
<dbReference type="PANTHER" id="PTHR34986">
    <property type="entry name" value="EVOLVED BETA-GALACTOSIDASE SUBUNIT BETA"/>
    <property type="match status" value="1"/>
</dbReference>
<dbReference type="Pfam" id="PF04074">
    <property type="entry name" value="DUF386"/>
    <property type="match status" value="1"/>
</dbReference>
<protein>
    <submittedName>
        <fullName evidence="1">YhcH/YjgK/YiaL family protein</fullName>
    </submittedName>
</protein>